<dbReference type="RefSeq" id="WP_166321410.1">
    <property type="nucleotide sequence ID" value="NZ_CP049934.1"/>
</dbReference>
<dbReference type="EMBL" id="CP049934">
    <property type="protein sequence ID" value="QIM15365.1"/>
    <property type="molecule type" value="Genomic_DNA"/>
</dbReference>
<feature type="region of interest" description="Disordered" evidence="1">
    <location>
        <begin position="325"/>
        <end position="363"/>
    </location>
</feature>
<protein>
    <recommendedName>
        <fullName evidence="5">Gram-positive cocci surface proteins LPxTG domain-containing protein</fullName>
    </recommendedName>
</protein>
<feature type="chain" id="PRO_5026003636" description="Gram-positive cocci surface proteins LPxTG domain-containing protein" evidence="2">
    <location>
        <begin position="33"/>
        <end position="402"/>
    </location>
</feature>
<dbReference type="KEGG" id="lins:G7067_01375"/>
<name>A0A6G8FGA0_9MICO</name>
<evidence type="ECO:0000313" key="4">
    <source>
        <dbReference type="Proteomes" id="UP000501387"/>
    </source>
</evidence>
<reference evidence="3 4" key="1">
    <citation type="submission" date="2020-03" db="EMBL/GenBank/DDBJ databases">
        <title>Leucobacter sp. nov., isolated from beetles.</title>
        <authorList>
            <person name="Hyun D.-W."/>
            <person name="Bae J.-W."/>
        </authorList>
    </citation>
    <scope>NUCLEOTIDE SEQUENCE [LARGE SCALE GENOMIC DNA]</scope>
    <source>
        <strain evidence="3 4">HDW9B</strain>
    </source>
</reference>
<dbReference type="AlphaFoldDB" id="A0A6G8FGA0"/>
<sequence length="402" mass="41702">MTNTSCQRFAALGVASLLVTACVSVGGSPAFADGPIGDDSLNASESLPLEEVFPTEEDQFGVADAPAAVSANHPLSAPTGNAAEAPEQRAVRAAFSVESGYYYDPYMGETLEIVGMGDPGELVTLIDMDGNMLGETIVEPDGNWYVYVLVTGPHLGGALHVVHGSTPDIIDIYVDILGLVITVNPPAPTLSTPEDGQEATVILPDVEGVDYTVERVGDTFVVTATPQPGYELEGDTEWILEIPEIVQPPIQVTPIAPKLSDPAPGERATVILPDMPGIKYIVVPHPDDPENMVSVFVDSVEKGYVLAPGSDTYWEFKIPAIVNPGPGSDPNAGNGTDSSQAGSSQNSATSPAKPGGRANGASSVDTLALTGDQKAAMLTTSGRAALVLGAGIVLLRGRTRRA</sequence>
<feature type="signal peptide" evidence="2">
    <location>
        <begin position="1"/>
        <end position="32"/>
    </location>
</feature>
<proteinExistence type="predicted"/>
<accession>A0A6G8FGA0</accession>
<keyword evidence="4" id="KW-1185">Reference proteome</keyword>
<organism evidence="3 4">
    <name type="scientific">Leucobacter insecticola</name>
    <dbReference type="NCBI Taxonomy" id="2714934"/>
    <lineage>
        <taxon>Bacteria</taxon>
        <taxon>Bacillati</taxon>
        <taxon>Actinomycetota</taxon>
        <taxon>Actinomycetes</taxon>
        <taxon>Micrococcales</taxon>
        <taxon>Microbacteriaceae</taxon>
        <taxon>Leucobacter</taxon>
    </lineage>
</organism>
<dbReference type="Proteomes" id="UP000501387">
    <property type="component" value="Chromosome"/>
</dbReference>
<evidence type="ECO:0008006" key="5">
    <source>
        <dbReference type="Google" id="ProtNLM"/>
    </source>
</evidence>
<evidence type="ECO:0000256" key="2">
    <source>
        <dbReference type="SAM" id="SignalP"/>
    </source>
</evidence>
<evidence type="ECO:0000313" key="3">
    <source>
        <dbReference type="EMBL" id="QIM15365.1"/>
    </source>
</evidence>
<evidence type="ECO:0000256" key="1">
    <source>
        <dbReference type="SAM" id="MobiDB-lite"/>
    </source>
</evidence>
<feature type="compositionally biased region" description="Polar residues" evidence="1">
    <location>
        <begin position="331"/>
        <end position="350"/>
    </location>
</feature>
<keyword evidence="2" id="KW-0732">Signal</keyword>
<gene>
    <name evidence="3" type="ORF">G7067_01375</name>
</gene>